<protein>
    <submittedName>
        <fullName evidence="1">934_t:CDS:1</fullName>
    </submittedName>
</protein>
<evidence type="ECO:0000313" key="2">
    <source>
        <dbReference type="Proteomes" id="UP000789525"/>
    </source>
</evidence>
<accession>A0ACA9PVQ2</accession>
<dbReference type="Proteomes" id="UP000789525">
    <property type="component" value="Unassembled WGS sequence"/>
</dbReference>
<organism evidence="1 2">
    <name type="scientific">Acaulospora colombiana</name>
    <dbReference type="NCBI Taxonomy" id="27376"/>
    <lineage>
        <taxon>Eukaryota</taxon>
        <taxon>Fungi</taxon>
        <taxon>Fungi incertae sedis</taxon>
        <taxon>Mucoromycota</taxon>
        <taxon>Glomeromycotina</taxon>
        <taxon>Glomeromycetes</taxon>
        <taxon>Diversisporales</taxon>
        <taxon>Acaulosporaceae</taxon>
        <taxon>Acaulospora</taxon>
    </lineage>
</organism>
<comment type="caution">
    <text evidence="1">The sequence shown here is derived from an EMBL/GenBank/DDBJ whole genome shotgun (WGS) entry which is preliminary data.</text>
</comment>
<feature type="non-terminal residue" evidence="1">
    <location>
        <position position="1"/>
    </location>
</feature>
<gene>
    <name evidence="1" type="ORF">ACOLOM_LOCUS11316</name>
</gene>
<keyword evidence="2" id="KW-1185">Reference proteome</keyword>
<name>A0ACA9PVQ2_9GLOM</name>
<proteinExistence type="predicted"/>
<dbReference type="EMBL" id="CAJVPT010040238">
    <property type="protein sequence ID" value="CAG8724914.1"/>
    <property type="molecule type" value="Genomic_DNA"/>
</dbReference>
<sequence length="311" mass="34753">VPKCQEIILKDLDLGFDQRDIKFRMGLPSAEEHGPSDKAPNPATSSSTPNNVSSRRGLNAKLQSLPFAKFLSSNMHWGTLSSVTMEKIPDMAARMCVDFVRGVSVIHYQHPVGRGLENLRLMDFSWSDWKWILDDGISGADDHSLEGTGISLPTLRHLSVAIEYRYESEATRSNSSKEMVNNSGVAREWTNERNQWMAGLTDFAKKRMSRVAVFRMLQQWNTEVPLWLVNDKGADVSWKQRSVDGQSNSGGPRWDSEPPNLSSGSTEATGAEYPNRTVLNISLDSGYIDSYAFVHAAWIAIQEEEVQSEIA</sequence>
<reference evidence="1" key="1">
    <citation type="submission" date="2021-06" db="EMBL/GenBank/DDBJ databases">
        <authorList>
            <person name="Kallberg Y."/>
            <person name="Tangrot J."/>
            <person name="Rosling A."/>
        </authorList>
    </citation>
    <scope>NUCLEOTIDE SEQUENCE</scope>
    <source>
        <strain evidence="1">CL356</strain>
    </source>
</reference>
<evidence type="ECO:0000313" key="1">
    <source>
        <dbReference type="EMBL" id="CAG8724914.1"/>
    </source>
</evidence>